<dbReference type="AlphaFoldDB" id="A0AAW2ZE41"/>
<dbReference type="SMART" id="SM00147">
    <property type="entry name" value="RasGEF"/>
    <property type="match status" value="1"/>
</dbReference>
<feature type="compositionally biased region" description="Low complexity" evidence="3">
    <location>
        <begin position="1"/>
        <end position="38"/>
    </location>
</feature>
<dbReference type="Pfam" id="PF00617">
    <property type="entry name" value="RasGEF"/>
    <property type="match status" value="1"/>
</dbReference>
<dbReference type="InterPro" id="IPR000651">
    <property type="entry name" value="Ras-like_Gua-exchang_fac_N"/>
</dbReference>
<proteinExistence type="predicted"/>
<dbReference type="SMART" id="SM00229">
    <property type="entry name" value="RasGEFN"/>
    <property type="match status" value="1"/>
</dbReference>
<keyword evidence="1 2" id="KW-0344">Guanine-nucleotide releasing factor</keyword>
<evidence type="ECO:0000313" key="7">
    <source>
        <dbReference type="Proteomes" id="UP001431209"/>
    </source>
</evidence>
<dbReference type="Proteomes" id="UP001431209">
    <property type="component" value="Unassembled WGS sequence"/>
</dbReference>
<evidence type="ECO:0000259" key="5">
    <source>
        <dbReference type="PROSITE" id="PS50212"/>
    </source>
</evidence>
<dbReference type="Pfam" id="PF00618">
    <property type="entry name" value="RasGEF_N"/>
    <property type="match status" value="1"/>
</dbReference>
<organism evidence="6 7">
    <name type="scientific">Acrasis kona</name>
    <dbReference type="NCBI Taxonomy" id="1008807"/>
    <lineage>
        <taxon>Eukaryota</taxon>
        <taxon>Discoba</taxon>
        <taxon>Heterolobosea</taxon>
        <taxon>Tetramitia</taxon>
        <taxon>Eutetramitia</taxon>
        <taxon>Acrasidae</taxon>
        <taxon>Acrasis</taxon>
    </lineage>
</organism>
<dbReference type="GO" id="GO:0005085">
    <property type="term" value="F:guanyl-nucleotide exchange factor activity"/>
    <property type="evidence" value="ECO:0007669"/>
    <property type="project" value="UniProtKB-KW"/>
</dbReference>
<dbReference type="Gene3D" id="1.20.870.10">
    <property type="entry name" value="Son of sevenless (SoS) protein Chain: S domain 1"/>
    <property type="match status" value="1"/>
</dbReference>
<feature type="domain" description="N-terminal Ras-GEF" evidence="5">
    <location>
        <begin position="242"/>
        <end position="374"/>
    </location>
</feature>
<evidence type="ECO:0000256" key="1">
    <source>
        <dbReference type="ARBA" id="ARBA00022658"/>
    </source>
</evidence>
<dbReference type="PROSITE" id="PS50009">
    <property type="entry name" value="RASGEF_CAT"/>
    <property type="match status" value="1"/>
</dbReference>
<feature type="domain" description="Ras-GEF" evidence="4">
    <location>
        <begin position="412"/>
        <end position="646"/>
    </location>
</feature>
<gene>
    <name evidence="6" type="ORF">AKO1_000196</name>
</gene>
<feature type="region of interest" description="Disordered" evidence="3">
    <location>
        <begin position="1"/>
        <end position="46"/>
    </location>
</feature>
<evidence type="ECO:0000259" key="4">
    <source>
        <dbReference type="PROSITE" id="PS50009"/>
    </source>
</evidence>
<sequence length="661" mass="75999">MNKLSSIINNRKSSSKNHLVSTSLNNSPVSSPVSSPTSFGTDSGAISPTSSLDIEQNYGECLTPFNIHHINLKDSKSEEKRLPVKSREEVLSKEEYNLTVPREITNEFFGGDDKIINHILTYVNFDHKILRCTSLVNKKWNELSQTPENWKLAYELLESMLSPQPEEPNPASPEPDDYKEKTRALAKRLSIKVPSAKNMRGSAREPKKLDPVDPSGFYAVDYKTIQYAEDPEDNIERVEEGGKLVINASTLNKLIEEMTSHTTYDPHFLHTFILTYRSFTNSKELLDKLIQRFNIPPETDCTPESFAEFKSDKLDKIRLRVISAIKYWLENFYVFDFGSDKEMISKVENFIDLAQKSNAQALSTMLTRTLQNVTTKDSGSGVVQGRLKCPPIMTIKRGVFNKNKKFSVLHYPLQEVARQMTLIDFEQFSKIEPKECLNQSWNKEHRDTKAPNINKMIQHFNRVSNWVGTEIVKCEDLEKRTKKMVSFIELANLCLELNNFNAVFSIQSGMALAAIHRLRNTFNALPEEIKELNNKLSAYLSRDKNFGMIRSNIKSRRPPLVPYAGLYLTDLTFIEEGSPKYLERGDNKLINFAKCRQFASVIRDIQTYQQDRYAFEVYPELRELLLNLEVMEEEQMYKLSLVREERAKKKSANANKSKSPE</sequence>
<dbReference type="PROSITE" id="PS50212">
    <property type="entry name" value="RASGEF_NTER"/>
    <property type="match status" value="1"/>
</dbReference>
<name>A0AAW2ZE41_9EUKA</name>
<dbReference type="PANTHER" id="PTHR23113:SF368">
    <property type="entry name" value="CELL DIVISION CONTROL PROTEIN 25"/>
    <property type="match status" value="1"/>
</dbReference>
<evidence type="ECO:0000313" key="6">
    <source>
        <dbReference type="EMBL" id="KAL0487720.1"/>
    </source>
</evidence>
<evidence type="ECO:0000256" key="3">
    <source>
        <dbReference type="SAM" id="MobiDB-lite"/>
    </source>
</evidence>
<reference evidence="6 7" key="1">
    <citation type="submission" date="2024-03" db="EMBL/GenBank/DDBJ databases">
        <title>The Acrasis kona genome and developmental transcriptomes reveal deep origins of eukaryotic multicellular pathways.</title>
        <authorList>
            <person name="Sheikh S."/>
            <person name="Fu C.-J."/>
            <person name="Brown M.W."/>
            <person name="Baldauf S.L."/>
        </authorList>
    </citation>
    <scope>NUCLEOTIDE SEQUENCE [LARGE SCALE GENOMIC DNA]</scope>
    <source>
        <strain evidence="6 7">ATCC MYA-3509</strain>
    </source>
</reference>
<dbReference type="CDD" id="cd06224">
    <property type="entry name" value="REM"/>
    <property type="match status" value="1"/>
</dbReference>
<dbReference type="PROSITE" id="PS00720">
    <property type="entry name" value="RASGEF"/>
    <property type="match status" value="1"/>
</dbReference>
<dbReference type="Pfam" id="PF00646">
    <property type="entry name" value="F-box"/>
    <property type="match status" value="1"/>
</dbReference>
<dbReference type="InterPro" id="IPR023578">
    <property type="entry name" value="Ras_GEF_dom_sf"/>
</dbReference>
<dbReference type="PANTHER" id="PTHR23113">
    <property type="entry name" value="GUANINE NUCLEOTIDE EXCHANGE FACTOR"/>
    <property type="match status" value="1"/>
</dbReference>
<dbReference type="InterPro" id="IPR036964">
    <property type="entry name" value="RASGEF_cat_dom_sf"/>
</dbReference>
<dbReference type="InterPro" id="IPR019804">
    <property type="entry name" value="Ras_G-nucl-exch_fac_CS"/>
</dbReference>
<dbReference type="InterPro" id="IPR008937">
    <property type="entry name" value="Ras-like_GEF"/>
</dbReference>
<dbReference type="InterPro" id="IPR001810">
    <property type="entry name" value="F-box_dom"/>
</dbReference>
<dbReference type="SUPFAM" id="SSF48366">
    <property type="entry name" value="Ras GEF"/>
    <property type="match status" value="1"/>
</dbReference>
<dbReference type="Gene3D" id="1.10.840.10">
    <property type="entry name" value="Ras guanine-nucleotide exchange factors catalytic domain"/>
    <property type="match status" value="1"/>
</dbReference>
<evidence type="ECO:0000256" key="2">
    <source>
        <dbReference type="PROSITE-ProRule" id="PRU00168"/>
    </source>
</evidence>
<dbReference type="EMBL" id="JAOPGA020001368">
    <property type="protein sequence ID" value="KAL0487720.1"/>
    <property type="molecule type" value="Genomic_DNA"/>
</dbReference>
<dbReference type="GO" id="GO:0007265">
    <property type="term" value="P:Ras protein signal transduction"/>
    <property type="evidence" value="ECO:0007669"/>
    <property type="project" value="TreeGrafter"/>
</dbReference>
<dbReference type="InterPro" id="IPR001895">
    <property type="entry name" value="RASGEF_cat_dom"/>
</dbReference>
<dbReference type="GO" id="GO:0005886">
    <property type="term" value="C:plasma membrane"/>
    <property type="evidence" value="ECO:0007669"/>
    <property type="project" value="TreeGrafter"/>
</dbReference>
<comment type="caution">
    <text evidence="6">The sequence shown here is derived from an EMBL/GenBank/DDBJ whole genome shotgun (WGS) entry which is preliminary data.</text>
</comment>
<dbReference type="CDD" id="cd00155">
    <property type="entry name" value="RasGEF"/>
    <property type="match status" value="1"/>
</dbReference>
<accession>A0AAW2ZE41</accession>
<protein>
    <submittedName>
        <fullName evidence="6">RasGEF</fullName>
    </submittedName>
</protein>
<keyword evidence="7" id="KW-1185">Reference proteome</keyword>